<gene>
    <name evidence="3" type="ORF">K0625_11095</name>
</gene>
<dbReference type="InterPro" id="IPR036514">
    <property type="entry name" value="SGNH_hydro_sf"/>
</dbReference>
<dbReference type="PANTHER" id="PTHR30383:SF24">
    <property type="entry name" value="THIOESTERASE 1_PROTEASE 1_LYSOPHOSPHOLIPASE L1"/>
    <property type="match status" value="1"/>
</dbReference>
<dbReference type="InterPro" id="IPR013830">
    <property type="entry name" value="SGNH_hydro"/>
</dbReference>
<evidence type="ECO:0000256" key="1">
    <source>
        <dbReference type="SAM" id="SignalP"/>
    </source>
</evidence>
<protein>
    <submittedName>
        <fullName evidence="3">Arylesterase</fullName>
    </submittedName>
</protein>
<feature type="signal peptide" evidence="1">
    <location>
        <begin position="1"/>
        <end position="26"/>
    </location>
</feature>
<dbReference type="EMBL" id="JAHZST010000006">
    <property type="protein sequence ID" value="MBW8184224.1"/>
    <property type="molecule type" value="Genomic_DNA"/>
</dbReference>
<dbReference type="RefSeq" id="WP_220109741.1">
    <property type="nucleotide sequence ID" value="NZ_JAHZST010000006.1"/>
</dbReference>
<evidence type="ECO:0000313" key="3">
    <source>
        <dbReference type="EMBL" id="MBW8184224.1"/>
    </source>
</evidence>
<organism evidence="3 4">
    <name type="scientific">Shewanella nanhaiensis</name>
    <dbReference type="NCBI Taxonomy" id="2864872"/>
    <lineage>
        <taxon>Bacteria</taxon>
        <taxon>Pseudomonadati</taxon>
        <taxon>Pseudomonadota</taxon>
        <taxon>Gammaproteobacteria</taxon>
        <taxon>Alteromonadales</taxon>
        <taxon>Shewanellaceae</taxon>
        <taxon>Shewanella</taxon>
    </lineage>
</organism>
<name>A0ABS7E3H6_9GAMM</name>
<evidence type="ECO:0000259" key="2">
    <source>
        <dbReference type="Pfam" id="PF13472"/>
    </source>
</evidence>
<reference evidence="3 4" key="1">
    <citation type="submission" date="2021-07" db="EMBL/GenBank/DDBJ databases">
        <title>Shewanella sp. nov, isolated from SCS.</title>
        <authorList>
            <person name="Cao W.R."/>
        </authorList>
    </citation>
    <scope>NUCLEOTIDE SEQUENCE [LARGE SCALE GENOMIC DNA]</scope>
    <source>
        <strain evidence="3 4">NR704-98</strain>
    </source>
</reference>
<comment type="caution">
    <text evidence="3">The sequence shown here is derived from an EMBL/GenBank/DDBJ whole genome shotgun (WGS) entry which is preliminary data.</text>
</comment>
<evidence type="ECO:0000313" key="4">
    <source>
        <dbReference type="Proteomes" id="UP001195963"/>
    </source>
</evidence>
<sequence length="207" mass="22502">MYLSLIYRQFARLTIIFSLLCLQACSGPKLEPLAADAEILAFGDSLTYGKGVNSGEDYPAVLAELSGRYVINAGVSGETTAQGLIRLDVQLMEHSPDLLILLEGGNDFLRSTPPDVAKANLAKMIELAHSYSIPVLLIAVPEKSIFLSPSDIYEELAETYGLILLKNELTELLKSPQMKSDTIHLNRAGYRALAEAIHLKLIEAGAL</sequence>
<keyword evidence="4" id="KW-1185">Reference proteome</keyword>
<dbReference type="Gene3D" id="3.40.50.1110">
    <property type="entry name" value="SGNH hydrolase"/>
    <property type="match status" value="1"/>
</dbReference>
<dbReference type="PANTHER" id="PTHR30383">
    <property type="entry name" value="THIOESTERASE 1/PROTEASE 1/LYSOPHOSPHOLIPASE L1"/>
    <property type="match status" value="1"/>
</dbReference>
<feature type="chain" id="PRO_5046072407" evidence="1">
    <location>
        <begin position="27"/>
        <end position="207"/>
    </location>
</feature>
<accession>A0ABS7E3H6</accession>
<dbReference type="SUPFAM" id="SSF52266">
    <property type="entry name" value="SGNH hydrolase"/>
    <property type="match status" value="1"/>
</dbReference>
<dbReference type="Proteomes" id="UP001195963">
    <property type="component" value="Unassembled WGS sequence"/>
</dbReference>
<keyword evidence="1" id="KW-0732">Signal</keyword>
<dbReference type="InterPro" id="IPR051532">
    <property type="entry name" value="Ester_Hydrolysis_Enzymes"/>
</dbReference>
<proteinExistence type="predicted"/>
<dbReference type="Pfam" id="PF13472">
    <property type="entry name" value="Lipase_GDSL_2"/>
    <property type="match status" value="1"/>
</dbReference>
<feature type="domain" description="SGNH hydrolase-type esterase" evidence="2">
    <location>
        <begin position="41"/>
        <end position="192"/>
    </location>
</feature>